<dbReference type="AlphaFoldDB" id="A0AAV4T6K8"/>
<evidence type="ECO:0000256" key="1">
    <source>
        <dbReference type="SAM" id="MobiDB-lite"/>
    </source>
</evidence>
<name>A0AAV4T6K8_9ARAC</name>
<gene>
    <name evidence="2" type="ORF">CDAR_66731</name>
</gene>
<reference evidence="2 3" key="1">
    <citation type="submission" date="2021-06" db="EMBL/GenBank/DDBJ databases">
        <title>Caerostris darwini draft genome.</title>
        <authorList>
            <person name="Kono N."/>
            <person name="Arakawa K."/>
        </authorList>
    </citation>
    <scope>NUCLEOTIDE SEQUENCE [LARGE SCALE GENOMIC DNA]</scope>
</reference>
<accession>A0AAV4T6K8</accession>
<keyword evidence="3" id="KW-1185">Reference proteome</keyword>
<dbReference type="EMBL" id="BPLQ01009046">
    <property type="protein sequence ID" value="GIY41339.1"/>
    <property type="molecule type" value="Genomic_DNA"/>
</dbReference>
<proteinExistence type="predicted"/>
<sequence>MNKKVLCQILRYFRKDNTINNEVQDDPPIFIEVKKPFERAIRRNTNDNVPIQIVRPIIRQSNIIPVNIVESVPENVEIIEISSSPSSESDDNVNDPTWTPRSRRTITRRRRINRRGRQRRFRS</sequence>
<comment type="caution">
    <text evidence="2">The sequence shown here is derived from an EMBL/GenBank/DDBJ whole genome shotgun (WGS) entry which is preliminary data.</text>
</comment>
<protein>
    <submittedName>
        <fullName evidence="2">Uncharacterized protein</fullName>
    </submittedName>
</protein>
<evidence type="ECO:0000313" key="2">
    <source>
        <dbReference type="EMBL" id="GIY41339.1"/>
    </source>
</evidence>
<dbReference type="Proteomes" id="UP001054837">
    <property type="component" value="Unassembled WGS sequence"/>
</dbReference>
<organism evidence="2 3">
    <name type="scientific">Caerostris darwini</name>
    <dbReference type="NCBI Taxonomy" id="1538125"/>
    <lineage>
        <taxon>Eukaryota</taxon>
        <taxon>Metazoa</taxon>
        <taxon>Ecdysozoa</taxon>
        <taxon>Arthropoda</taxon>
        <taxon>Chelicerata</taxon>
        <taxon>Arachnida</taxon>
        <taxon>Araneae</taxon>
        <taxon>Araneomorphae</taxon>
        <taxon>Entelegynae</taxon>
        <taxon>Araneoidea</taxon>
        <taxon>Araneidae</taxon>
        <taxon>Caerostris</taxon>
    </lineage>
</organism>
<evidence type="ECO:0000313" key="3">
    <source>
        <dbReference type="Proteomes" id="UP001054837"/>
    </source>
</evidence>
<feature type="region of interest" description="Disordered" evidence="1">
    <location>
        <begin position="80"/>
        <end position="123"/>
    </location>
</feature>
<feature type="compositionally biased region" description="Basic residues" evidence="1">
    <location>
        <begin position="101"/>
        <end position="123"/>
    </location>
</feature>